<dbReference type="InterPro" id="IPR024788">
    <property type="entry name" value="Malectin-like_Carb-bd_dom"/>
</dbReference>
<feature type="chain" id="PRO_5041205883" description="Malectin-like domain-containing protein" evidence="2">
    <location>
        <begin position="30"/>
        <end position="402"/>
    </location>
</feature>
<proteinExistence type="predicted"/>
<keyword evidence="2" id="KW-0732">Signal</keyword>
<dbReference type="Proteomes" id="UP001177140">
    <property type="component" value="Unassembled WGS sequence"/>
</dbReference>
<evidence type="ECO:0000313" key="5">
    <source>
        <dbReference type="Proteomes" id="UP001177140"/>
    </source>
</evidence>
<gene>
    <name evidence="4" type="ORF">MKW94_015865</name>
</gene>
<feature type="domain" description="Malectin-like" evidence="3">
    <location>
        <begin position="35"/>
        <end position="382"/>
    </location>
</feature>
<dbReference type="AlphaFoldDB" id="A0AA41S6J0"/>
<dbReference type="GO" id="GO:0016020">
    <property type="term" value="C:membrane"/>
    <property type="evidence" value="ECO:0007669"/>
    <property type="project" value="UniProtKB-SubCell"/>
</dbReference>
<comment type="caution">
    <text evidence="4">The sequence shown here is derived from an EMBL/GenBank/DDBJ whole genome shotgun (WGS) entry which is preliminary data.</text>
</comment>
<dbReference type="EMBL" id="JAJJMA010100741">
    <property type="protein sequence ID" value="MCL7030374.1"/>
    <property type="molecule type" value="Genomic_DNA"/>
</dbReference>
<evidence type="ECO:0000313" key="4">
    <source>
        <dbReference type="EMBL" id="MCL7030374.1"/>
    </source>
</evidence>
<keyword evidence="5" id="KW-1185">Reference proteome</keyword>
<protein>
    <recommendedName>
        <fullName evidence="3">Malectin-like domain-containing protein</fullName>
    </recommendedName>
</protein>
<reference evidence="4" key="1">
    <citation type="submission" date="2022-03" db="EMBL/GenBank/DDBJ databases">
        <title>A functionally conserved STORR gene fusion in Papaver species that diverged 16.8 million years ago.</title>
        <authorList>
            <person name="Catania T."/>
        </authorList>
    </citation>
    <scope>NUCLEOTIDE SEQUENCE</scope>
    <source>
        <strain evidence="4">S-191538</strain>
    </source>
</reference>
<accession>A0AA41S6J0</accession>
<comment type="subcellular location">
    <subcellularLocation>
        <location evidence="1">Membrane</location>
        <topology evidence="1">Single-pass membrane protein</topology>
    </subcellularLocation>
</comment>
<dbReference type="Pfam" id="PF12819">
    <property type="entry name" value="Malectin_like"/>
    <property type="match status" value="1"/>
</dbReference>
<sequence>MHSINSNLLTLILLSQLLYFHVLLVPVSAKVFISIDCGSSSLEPYTDTRSIVWVGDNQYVRTGEARSVIANDIPDDWDSRVMSTLREFPTRSTNCYSIDVDDGKSEDSNKVERVLVRASFYYGNYDNKSVPPLFYLLFNGNEWDYVQTSMTGIVHKEVVYSLNQYGNTITVCLFRLGRGTPFISALEVRSLDSDIYSYVDSNYPLIFMQREAYGTNSIVRYPEDSCDRIWDPIGQLGNTSGLIKVRNTSPSIKIDINDDKVPEALFTTATMLKNISETLWIISDNNNYEYPRLPRHFNLYFSEVIELNSTQKRSFNITVYTYDDKDRFITFRDYGPVIPPYGQALQFRITNVTASKRYKIAVYATDDSNLPPLVNAFEVYTIGDELVQATNSKDGTILFFFS</sequence>
<evidence type="ECO:0000259" key="3">
    <source>
        <dbReference type="Pfam" id="PF12819"/>
    </source>
</evidence>
<name>A0AA41S6J0_PAPNU</name>
<dbReference type="PANTHER" id="PTHR45631">
    <property type="entry name" value="OS07G0107800 PROTEIN-RELATED"/>
    <property type="match status" value="1"/>
</dbReference>
<evidence type="ECO:0000256" key="1">
    <source>
        <dbReference type="ARBA" id="ARBA00004167"/>
    </source>
</evidence>
<feature type="signal peptide" evidence="2">
    <location>
        <begin position="1"/>
        <end position="29"/>
    </location>
</feature>
<organism evidence="4 5">
    <name type="scientific">Papaver nudicaule</name>
    <name type="common">Iceland poppy</name>
    <dbReference type="NCBI Taxonomy" id="74823"/>
    <lineage>
        <taxon>Eukaryota</taxon>
        <taxon>Viridiplantae</taxon>
        <taxon>Streptophyta</taxon>
        <taxon>Embryophyta</taxon>
        <taxon>Tracheophyta</taxon>
        <taxon>Spermatophyta</taxon>
        <taxon>Magnoliopsida</taxon>
        <taxon>Ranunculales</taxon>
        <taxon>Papaveraceae</taxon>
        <taxon>Papaveroideae</taxon>
        <taxon>Papaver</taxon>
    </lineage>
</organism>
<dbReference type="PANTHER" id="PTHR45631:SF44">
    <property type="entry name" value="CARBOHYDRATE-BINDING PROTEIN OF THE ER PROTEIN"/>
    <property type="match status" value="1"/>
</dbReference>
<evidence type="ECO:0000256" key="2">
    <source>
        <dbReference type="SAM" id="SignalP"/>
    </source>
</evidence>